<protein>
    <submittedName>
        <fullName evidence="1">Uncharacterized protein</fullName>
    </submittedName>
</protein>
<accession>A0A645F352</accession>
<evidence type="ECO:0000313" key="1">
    <source>
        <dbReference type="EMBL" id="MPN08046.1"/>
    </source>
</evidence>
<dbReference type="AlphaFoldDB" id="A0A645F352"/>
<organism evidence="1">
    <name type="scientific">bioreactor metagenome</name>
    <dbReference type="NCBI Taxonomy" id="1076179"/>
    <lineage>
        <taxon>unclassified sequences</taxon>
        <taxon>metagenomes</taxon>
        <taxon>ecological metagenomes</taxon>
    </lineage>
</organism>
<gene>
    <name evidence="1" type="ORF">SDC9_155322</name>
</gene>
<dbReference type="EMBL" id="VSSQ01054063">
    <property type="protein sequence ID" value="MPN08046.1"/>
    <property type="molecule type" value="Genomic_DNA"/>
</dbReference>
<comment type="caution">
    <text evidence="1">The sequence shown here is derived from an EMBL/GenBank/DDBJ whole genome shotgun (WGS) entry which is preliminary data.</text>
</comment>
<reference evidence="1" key="1">
    <citation type="submission" date="2019-08" db="EMBL/GenBank/DDBJ databases">
        <authorList>
            <person name="Kucharzyk K."/>
            <person name="Murdoch R.W."/>
            <person name="Higgins S."/>
            <person name="Loffler F."/>
        </authorList>
    </citation>
    <scope>NUCLEOTIDE SEQUENCE</scope>
</reference>
<proteinExistence type="predicted"/>
<name>A0A645F352_9ZZZZ</name>
<sequence>MASLAFARPVLALSATLISTSLPTTIEYNCEAVADPETVESTTSFSPIGVLCASTFTDLTVPLMVLPI</sequence>